<comment type="subcellular location">
    <subcellularLocation>
        <location evidence="1">Cell membrane</location>
        <topology evidence="1">Multi-pass membrane protein</topology>
    </subcellularLocation>
</comment>
<gene>
    <name evidence="8" type="ORF">IMZ08_16315</name>
</gene>
<keyword evidence="3 6" id="KW-0812">Transmembrane</keyword>
<keyword evidence="4 6" id="KW-1133">Transmembrane helix</keyword>
<dbReference type="PANTHER" id="PTHR40077:SF1">
    <property type="entry name" value="MEMBRANE PROTEIN"/>
    <property type="match status" value="1"/>
</dbReference>
<keyword evidence="9" id="KW-1185">Reference proteome</keyword>
<evidence type="ECO:0000256" key="4">
    <source>
        <dbReference type="ARBA" id="ARBA00022989"/>
    </source>
</evidence>
<name>A0ABR9QM85_9BACI</name>
<feature type="transmembrane region" description="Helical" evidence="6">
    <location>
        <begin position="71"/>
        <end position="88"/>
    </location>
</feature>
<organism evidence="8 9">
    <name type="scientific">Litchfieldia luteola</name>
    <dbReference type="NCBI Taxonomy" id="682179"/>
    <lineage>
        <taxon>Bacteria</taxon>
        <taxon>Bacillati</taxon>
        <taxon>Bacillota</taxon>
        <taxon>Bacilli</taxon>
        <taxon>Bacillales</taxon>
        <taxon>Bacillaceae</taxon>
        <taxon>Litchfieldia</taxon>
    </lineage>
</organism>
<keyword evidence="2" id="KW-1003">Cell membrane</keyword>
<evidence type="ECO:0000256" key="6">
    <source>
        <dbReference type="SAM" id="Phobius"/>
    </source>
</evidence>
<accession>A0ABR9QM85</accession>
<evidence type="ECO:0000256" key="5">
    <source>
        <dbReference type="ARBA" id="ARBA00023136"/>
    </source>
</evidence>
<feature type="domain" description="DUF3817" evidence="7">
    <location>
        <begin position="6"/>
        <end position="93"/>
    </location>
</feature>
<evidence type="ECO:0000256" key="2">
    <source>
        <dbReference type="ARBA" id="ARBA00022475"/>
    </source>
</evidence>
<dbReference type="NCBIfam" id="TIGR03954">
    <property type="entry name" value="integ_memb_HG"/>
    <property type="match status" value="1"/>
</dbReference>
<protein>
    <submittedName>
        <fullName evidence="8">DUF3817 domain-containing protein</fullName>
    </submittedName>
</protein>
<sequence length="97" mass="11024">MLHTPLGRFRTMGFLEGGSLLFLVFIAMPLKYFLDMPQVVSVVGAIHGGLFTLYVIVIAYTTYKIRWSLKWAISAFIVAFIPFGNIVLDLQLKKHNF</sequence>
<feature type="transmembrane region" description="Helical" evidence="6">
    <location>
        <begin position="39"/>
        <end position="59"/>
    </location>
</feature>
<proteinExistence type="predicted"/>
<feature type="transmembrane region" description="Helical" evidence="6">
    <location>
        <begin position="12"/>
        <end position="33"/>
    </location>
</feature>
<keyword evidence="5 6" id="KW-0472">Membrane</keyword>
<dbReference type="Proteomes" id="UP001516662">
    <property type="component" value="Unassembled WGS sequence"/>
</dbReference>
<dbReference type="EMBL" id="JADCLJ010000022">
    <property type="protein sequence ID" value="MBE4909618.1"/>
    <property type="molecule type" value="Genomic_DNA"/>
</dbReference>
<evidence type="ECO:0000256" key="1">
    <source>
        <dbReference type="ARBA" id="ARBA00004651"/>
    </source>
</evidence>
<comment type="caution">
    <text evidence="8">The sequence shown here is derived from an EMBL/GenBank/DDBJ whole genome shotgun (WGS) entry which is preliminary data.</text>
</comment>
<dbReference type="InterPro" id="IPR023845">
    <property type="entry name" value="DUF3817_TM"/>
</dbReference>
<evidence type="ECO:0000313" key="9">
    <source>
        <dbReference type="Proteomes" id="UP001516662"/>
    </source>
</evidence>
<dbReference type="Pfam" id="PF12823">
    <property type="entry name" value="DUF3817"/>
    <property type="match status" value="1"/>
</dbReference>
<evidence type="ECO:0000313" key="8">
    <source>
        <dbReference type="EMBL" id="MBE4909618.1"/>
    </source>
</evidence>
<reference evidence="8 9" key="1">
    <citation type="submission" date="2020-10" db="EMBL/GenBank/DDBJ databases">
        <title>Bacillus sp. HD4P25, an endophyte from a halophyte.</title>
        <authorList>
            <person name="Sun J.-Q."/>
        </authorList>
    </citation>
    <scope>NUCLEOTIDE SEQUENCE [LARGE SCALE GENOMIC DNA]</scope>
    <source>
        <strain evidence="8 9">YIM 93174</strain>
    </source>
</reference>
<dbReference type="PANTHER" id="PTHR40077">
    <property type="entry name" value="MEMBRANE PROTEIN-RELATED"/>
    <property type="match status" value="1"/>
</dbReference>
<evidence type="ECO:0000259" key="7">
    <source>
        <dbReference type="Pfam" id="PF12823"/>
    </source>
</evidence>
<dbReference type="RefSeq" id="WP_193538441.1">
    <property type="nucleotide sequence ID" value="NZ_JADCLJ010000022.1"/>
</dbReference>
<evidence type="ECO:0000256" key="3">
    <source>
        <dbReference type="ARBA" id="ARBA00022692"/>
    </source>
</evidence>